<evidence type="ECO:0000256" key="5">
    <source>
        <dbReference type="ARBA" id="ARBA00022593"/>
    </source>
</evidence>
<keyword evidence="7" id="KW-0378">Hydrolase</keyword>
<protein>
    <recommendedName>
        <fullName evidence="12">Peroxisomal ATPase PEX1</fullName>
    </recommendedName>
    <alternativeName>
        <fullName evidence="11">Peroxin-1</fullName>
    </alternativeName>
</protein>
<dbReference type="InterPro" id="IPR003593">
    <property type="entry name" value="AAA+_ATPase"/>
</dbReference>
<evidence type="ECO:0000256" key="15">
    <source>
        <dbReference type="SAM" id="MobiDB-lite"/>
    </source>
</evidence>
<accession>A0A7I4YVX6</accession>
<evidence type="ECO:0000256" key="2">
    <source>
        <dbReference type="ARBA" id="ARBA00004496"/>
    </source>
</evidence>
<dbReference type="AlphaFoldDB" id="A0A7I4YVX6"/>
<evidence type="ECO:0000256" key="7">
    <source>
        <dbReference type="ARBA" id="ARBA00022801"/>
    </source>
</evidence>
<evidence type="ECO:0000256" key="10">
    <source>
        <dbReference type="ARBA" id="ARBA00023136"/>
    </source>
</evidence>
<evidence type="ECO:0000256" key="6">
    <source>
        <dbReference type="ARBA" id="ARBA00022741"/>
    </source>
</evidence>
<dbReference type="Gene3D" id="1.10.8.60">
    <property type="match status" value="1"/>
</dbReference>
<evidence type="ECO:0000256" key="14">
    <source>
        <dbReference type="ARBA" id="ARBA00061477"/>
    </source>
</evidence>
<feature type="region of interest" description="Disordered" evidence="15">
    <location>
        <begin position="946"/>
        <end position="965"/>
    </location>
</feature>
<dbReference type="SUPFAM" id="SSF54585">
    <property type="entry name" value="Cdc48 domain 2-like"/>
    <property type="match status" value="1"/>
</dbReference>
<keyword evidence="17" id="KW-1185">Reference proteome</keyword>
<comment type="subcellular location">
    <subcellularLocation>
        <location evidence="2">Cytoplasm</location>
    </subcellularLocation>
    <subcellularLocation>
        <location evidence="1">Membrane</location>
    </subcellularLocation>
</comment>
<organism evidence="17 18">
    <name type="scientific">Haemonchus contortus</name>
    <name type="common">Barber pole worm</name>
    <dbReference type="NCBI Taxonomy" id="6289"/>
    <lineage>
        <taxon>Eukaryota</taxon>
        <taxon>Metazoa</taxon>
        <taxon>Ecdysozoa</taxon>
        <taxon>Nematoda</taxon>
        <taxon>Chromadorea</taxon>
        <taxon>Rhabditida</taxon>
        <taxon>Rhabditina</taxon>
        <taxon>Rhabditomorpha</taxon>
        <taxon>Strongyloidea</taxon>
        <taxon>Trichostrongylidae</taxon>
        <taxon>Haemonchus</taxon>
    </lineage>
</organism>
<dbReference type="GO" id="GO:0016558">
    <property type="term" value="P:protein import into peroxisome matrix"/>
    <property type="evidence" value="ECO:0007669"/>
    <property type="project" value="TreeGrafter"/>
</dbReference>
<evidence type="ECO:0000256" key="11">
    <source>
        <dbReference type="ARBA" id="ARBA00032509"/>
    </source>
</evidence>
<dbReference type="WBParaSite" id="HCON_00148120-00001">
    <property type="protein sequence ID" value="HCON_00148120-00001"/>
    <property type="gene ID" value="HCON_00148120"/>
</dbReference>
<dbReference type="GO" id="GO:0005829">
    <property type="term" value="C:cytosol"/>
    <property type="evidence" value="ECO:0007669"/>
    <property type="project" value="TreeGrafter"/>
</dbReference>
<dbReference type="Gene3D" id="3.40.50.300">
    <property type="entry name" value="P-loop containing nucleotide triphosphate hydrolases"/>
    <property type="match status" value="2"/>
</dbReference>
<dbReference type="SMART" id="SM00382">
    <property type="entry name" value="AAA"/>
    <property type="match status" value="2"/>
</dbReference>
<dbReference type="SUPFAM" id="SSF52540">
    <property type="entry name" value="P-loop containing nucleoside triphosphate hydrolases"/>
    <property type="match status" value="2"/>
</dbReference>
<keyword evidence="6" id="KW-0547">Nucleotide-binding</keyword>
<keyword evidence="8" id="KW-0067">ATP-binding</keyword>
<keyword evidence="4" id="KW-0963">Cytoplasm</keyword>
<keyword evidence="3" id="KW-0813">Transport</keyword>
<sequence length="965" mass="108003">MPFPNCSSFIQFHDWLNCFAYVKNTLSDEVMPKVAPKNFSGPLLGYFLIRHAGNPNCFLYVQIFGSLPFTHVFVNRKLAVMAGFESNIEVILEQISPTICTSLEVVPLSQHDYELLNEYGGEVEKLFLQQIRLVHPTMKFPLWVSPTMCIEFRIGRAHPSADAVLLLPLTELHVLSVVPESESSSTKRLCEKNISIENAFSKVLGSISLHHTLPPLRFCEKLLRVIPSSLSNILVKDKLNDLFCPQLIYILAEETSRFAALGVMSMKTPMNLSPPDFVLVETVLRTQKLRNWPVIPLSKFPKAYSKKRSCVVINKPCLAYSTMSPRMLDVGQIVYAHSVDVFFSREDMEWIFSSSIQHDVYSALRKIVLAQPLLLTHMGVCLLLPVKGRELTIRLSPADVINSNKLLRMQCCCFVASATCTFIMKSEPTPSLPCAIPPCEPENYGFTTCDLLSHFDCQRKLVKELSHWAEYSWCHVEFGHALLLGSERSGKSSVAALLAQRLAQLHCCFSVRVDCSLWKGKSTKSIKERIISGINSLSKRSPSLLILDDFESFDHFSDDKLRQLGSDRIFQLLRRLMSKSAVPILVVAKYSKFIHQRFMDARGKRLFGLVRHLTPFSEVEKNLLLRGQLNSDYRSLTMAETAGCSSLSDVRHLATKIEVEAKIQEMSSTVTEGGLNQTLAFSHSTIHSNKCRDEGKPSLNDVGGMDVEKRTLLEVLVWPTKHKKVYESYGICSGRGILLHGPSGCGKTLLAKAVVAHSKINSIFVKGPELLSKFVGSSEGNVRKVFERARASAPCVIIFDEFDSIAPQRGSDSNGVTDRVVNQLLTEMDGVDNLSGVFVIGCSNRIDLIDSALLRPGRFDHILECSMPDKKNRREILRALLRSVSHDPAVSTDELAARTNGWSGADLKALIVNAQFDALRKCSVDHEKRSATIRSFNIENVFNDSSPKREPVKERTRVGNRVLLH</sequence>
<reference evidence="18" key="1">
    <citation type="submission" date="2020-12" db="UniProtKB">
        <authorList>
            <consortium name="WormBaseParasite"/>
        </authorList>
    </citation>
    <scope>IDENTIFICATION</scope>
    <source>
        <strain evidence="18">MHco3</strain>
    </source>
</reference>
<dbReference type="InterPro" id="IPR041569">
    <property type="entry name" value="AAA_lid_3"/>
</dbReference>
<dbReference type="GO" id="GO:0016887">
    <property type="term" value="F:ATP hydrolysis activity"/>
    <property type="evidence" value="ECO:0007669"/>
    <property type="project" value="InterPro"/>
</dbReference>
<dbReference type="PANTHER" id="PTHR23077">
    <property type="entry name" value="AAA-FAMILY ATPASE"/>
    <property type="match status" value="1"/>
</dbReference>
<evidence type="ECO:0000256" key="8">
    <source>
        <dbReference type="ARBA" id="ARBA00022840"/>
    </source>
</evidence>
<dbReference type="FunFam" id="3.40.50.300:FF:000567">
    <property type="entry name" value="ATPase, AAA family protein"/>
    <property type="match status" value="1"/>
</dbReference>
<comment type="catalytic activity">
    <reaction evidence="13">
        <text>ATP + H2O = ADP + phosphate + H(+)</text>
        <dbReference type="Rhea" id="RHEA:13065"/>
        <dbReference type="ChEBI" id="CHEBI:15377"/>
        <dbReference type="ChEBI" id="CHEBI:15378"/>
        <dbReference type="ChEBI" id="CHEBI:30616"/>
        <dbReference type="ChEBI" id="CHEBI:43474"/>
        <dbReference type="ChEBI" id="CHEBI:456216"/>
    </reaction>
    <physiologicalReaction direction="left-to-right" evidence="13">
        <dbReference type="Rhea" id="RHEA:13066"/>
    </physiologicalReaction>
</comment>
<dbReference type="GO" id="GO:0005778">
    <property type="term" value="C:peroxisomal membrane"/>
    <property type="evidence" value="ECO:0007669"/>
    <property type="project" value="TreeGrafter"/>
</dbReference>
<dbReference type="InterPro" id="IPR015342">
    <property type="entry name" value="PEX1-N_C-lobe"/>
</dbReference>
<evidence type="ECO:0000256" key="3">
    <source>
        <dbReference type="ARBA" id="ARBA00022448"/>
    </source>
</evidence>
<dbReference type="OMA" id="CEFTEVH"/>
<feature type="compositionally biased region" description="Basic and acidic residues" evidence="15">
    <location>
        <begin position="946"/>
        <end position="957"/>
    </location>
</feature>
<comment type="similarity">
    <text evidence="14">Belongs to the AAA ATPase family. AFG2 subfamily.</text>
</comment>
<dbReference type="PANTHER" id="PTHR23077:SF12">
    <property type="entry name" value="PEROXISOMAL ATPASE PEX1"/>
    <property type="match status" value="1"/>
</dbReference>
<keyword evidence="5" id="KW-0962">Peroxisome biogenesis</keyword>
<feature type="domain" description="AAA+ ATPase" evidence="16">
    <location>
        <begin position="733"/>
        <end position="869"/>
    </location>
</feature>
<evidence type="ECO:0000256" key="9">
    <source>
        <dbReference type="ARBA" id="ARBA00022927"/>
    </source>
</evidence>
<proteinExistence type="inferred from homology"/>
<dbReference type="Gene3D" id="3.10.330.10">
    <property type="match status" value="1"/>
</dbReference>
<evidence type="ECO:0000256" key="13">
    <source>
        <dbReference type="ARBA" id="ARBA00048778"/>
    </source>
</evidence>
<dbReference type="InterPro" id="IPR003959">
    <property type="entry name" value="ATPase_AAA_core"/>
</dbReference>
<evidence type="ECO:0000259" key="16">
    <source>
        <dbReference type="SMART" id="SM00382"/>
    </source>
</evidence>
<dbReference type="Pfam" id="PF09262">
    <property type="entry name" value="PEX-1N"/>
    <property type="match status" value="1"/>
</dbReference>
<evidence type="ECO:0000256" key="12">
    <source>
        <dbReference type="ARBA" id="ARBA00034532"/>
    </source>
</evidence>
<dbReference type="Pfam" id="PF17862">
    <property type="entry name" value="AAA_lid_3"/>
    <property type="match status" value="1"/>
</dbReference>
<dbReference type="Pfam" id="PF00004">
    <property type="entry name" value="AAA"/>
    <property type="match status" value="1"/>
</dbReference>
<dbReference type="PROSITE" id="PS00674">
    <property type="entry name" value="AAA"/>
    <property type="match status" value="1"/>
</dbReference>
<dbReference type="InterPro" id="IPR029067">
    <property type="entry name" value="CDC48_domain_2-like_sf"/>
</dbReference>
<evidence type="ECO:0000256" key="4">
    <source>
        <dbReference type="ARBA" id="ARBA00022490"/>
    </source>
</evidence>
<name>A0A7I4YVX6_HAECO</name>
<dbReference type="Proteomes" id="UP000025227">
    <property type="component" value="Unplaced"/>
</dbReference>
<dbReference type="OrthoDB" id="2187at2759"/>
<dbReference type="InterPro" id="IPR003960">
    <property type="entry name" value="ATPase_AAA_CS"/>
</dbReference>
<feature type="domain" description="AAA+ ATPase" evidence="16">
    <location>
        <begin position="477"/>
        <end position="616"/>
    </location>
</feature>
<keyword evidence="10" id="KW-0472">Membrane</keyword>
<dbReference type="InterPro" id="IPR050168">
    <property type="entry name" value="AAA_ATPase_domain"/>
</dbReference>
<evidence type="ECO:0000313" key="17">
    <source>
        <dbReference type="Proteomes" id="UP000025227"/>
    </source>
</evidence>
<dbReference type="InterPro" id="IPR027417">
    <property type="entry name" value="P-loop_NTPase"/>
</dbReference>
<evidence type="ECO:0000256" key="1">
    <source>
        <dbReference type="ARBA" id="ARBA00004370"/>
    </source>
</evidence>
<evidence type="ECO:0000313" key="18">
    <source>
        <dbReference type="WBParaSite" id="HCON_00148120-00001"/>
    </source>
</evidence>
<dbReference type="GO" id="GO:0005524">
    <property type="term" value="F:ATP binding"/>
    <property type="evidence" value="ECO:0007669"/>
    <property type="project" value="UniProtKB-KW"/>
</dbReference>
<keyword evidence="9" id="KW-0653">Protein transport</keyword>